<protein>
    <submittedName>
        <fullName evidence="1">Uncharacterized protein</fullName>
    </submittedName>
</protein>
<dbReference type="HOGENOM" id="CLU_2057282_0_0_9"/>
<proteinExistence type="predicted"/>
<sequence length="119" mass="13933">MNIKISASNSVLFLNIEEALSKFDNEFINKFKTAEYVMDGFDDIQLVSESYFNEKIKLPKGFLIEEVKNSVYSEYEKDSEGNIKENQKYQITIKGIFKNQIYKLIYSNLSKINIKICFD</sequence>
<dbReference type="AlphaFoldDB" id="A0A060N967"/>
<dbReference type="RefSeq" id="WP_030032362.1">
    <property type="nucleotide sequence ID" value="NZ_BA000059.1"/>
</dbReference>
<dbReference type="EMBL" id="BA000059">
    <property type="protein sequence ID" value="BAO05183.1"/>
    <property type="molecule type" value="Genomic_DNA"/>
</dbReference>
<dbReference type="Proteomes" id="UP000054164">
    <property type="component" value="Unassembled WGS sequence"/>
</dbReference>
<accession>A0A060N967</accession>
<organism evidence="1">
    <name type="scientific">Clostridium botulinum B str. Osaka05</name>
    <dbReference type="NCBI Taxonomy" id="1407017"/>
    <lineage>
        <taxon>Bacteria</taxon>
        <taxon>Bacillati</taxon>
        <taxon>Bacillota</taxon>
        <taxon>Clostridia</taxon>
        <taxon>Eubacteriales</taxon>
        <taxon>Clostridiaceae</taxon>
        <taxon>Clostridium</taxon>
    </lineage>
</organism>
<name>A0A060N967_CLOBO</name>
<gene>
    <name evidence="1" type="ORF">CBO05P2_158</name>
</gene>
<evidence type="ECO:0000313" key="1">
    <source>
        <dbReference type="EMBL" id="BAO05183.1"/>
    </source>
</evidence>
<reference evidence="1" key="1">
    <citation type="submission" date="2013-10" db="EMBL/GenBank/DDBJ databases">
        <title>Draft genome sequence of Clostridium botulinum type B strain Osaka05.</title>
        <authorList>
            <person name="Sakaguchi Y."/>
            <person name="Hosomi K."/>
            <person name="Uchiyama J."/>
            <person name="Ogura Y."/>
            <person name="Sakaguchi M."/>
            <person name="Kohda T."/>
            <person name="Mukamoto M."/>
            <person name="Misawa N."/>
            <person name="Matsuzaki S."/>
            <person name="Hayashi T."/>
            <person name="Kozaki S."/>
        </authorList>
    </citation>
    <scope>NUCLEOTIDE SEQUENCE</scope>
    <source>
        <strain evidence="1">Osaka05</strain>
    </source>
</reference>